<sequence>MRLVRETEVHRDLYDIIPYSYGILEPGEWYWFTYQYPPQKEKSQRESVPDQDETGRIGPAIRVTFRARPPSRR</sequence>
<dbReference type="KEGG" id="ntr:B0W44_11060"/>
<keyword evidence="3" id="KW-1185">Reference proteome</keyword>
<dbReference type="AlphaFoldDB" id="A0A1U9K866"/>
<reference evidence="2 3" key="1">
    <citation type="journal article" date="2015" name="Int. J. Syst. Evol. Microbiol.">
        <title>Novibacillus thermophilus gen. nov., sp. nov., a Gram-staining-negative and moderately thermophilic member of the family Thermoactinomycetaceae.</title>
        <authorList>
            <person name="Yang G."/>
            <person name="Chen J."/>
            <person name="Zhou S."/>
        </authorList>
    </citation>
    <scope>NUCLEOTIDE SEQUENCE [LARGE SCALE GENOMIC DNA]</scope>
    <source>
        <strain evidence="2 3">SG-1</strain>
    </source>
</reference>
<accession>A0A1U9K866</accession>
<evidence type="ECO:0000313" key="3">
    <source>
        <dbReference type="Proteomes" id="UP000188603"/>
    </source>
</evidence>
<evidence type="ECO:0000313" key="2">
    <source>
        <dbReference type="EMBL" id="AQS56221.1"/>
    </source>
</evidence>
<feature type="region of interest" description="Disordered" evidence="1">
    <location>
        <begin position="41"/>
        <end position="73"/>
    </location>
</feature>
<name>A0A1U9K866_9BACL</name>
<dbReference type="EMBL" id="CP019699">
    <property type="protein sequence ID" value="AQS56221.1"/>
    <property type="molecule type" value="Genomic_DNA"/>
</dbReference>
<proteinExistence type="predicted"/>
<organism evidence="2 3">
    <name type="scientific">Novibacillus thermophilus</name>
    <dbReference type="NCBI Taxonomy" id="1471761"/>
    <lineage>
        <taxon>Bacteria</taxon>
        <taxon>Bacillati</taxon>
        <taxon>Bacillota</taxon>
        <taxon>Bacilli</taxon>
        <taxon>Bacillales</taxon>
        <taxon>Thermoactinomycetaceae</taxon>
        <taxon>Novibacillus</taxon>
    </lineage>
</organism>
<dbReference type="RefSeq" id="WP_149026988.1">
    <property type="nucleotide sequence ID" value="NZ_CP019699.1"/>
</dbReference>
<evidence type="ECO:0000256" key="1">
    <source>
        <dbReference type="SAM" id="MobiDB-lite"/>
    </source>
</evidence>
<protein>
    <submittedName>
        <fullName evidence="2">Uncharacterized protein</fullName>
    </submittedName>
</protein>
<dbReference type="Proteomes" id="UP000188603">
    <property type="component" value="Chromosome"/>
</dbReference>
<gene>
    <name evidence="2" type="ORF">B0W44_11060</name>
</gene>